<gene>
    <name evidence="1" type="ORF">POSPLADRAFT_1137010</name>
</gene>
<evidence type="ECO:0000313" key="1">
    <source>
        <dbReference type="EMBL" id="OSX63832.1"/>
    </source>
</evidence>
<reference evidence="1 2" key="1">
    <citation type="submission" date="2017-04" db="EMBL/GenBank/DDBJ databases">
        <title>Genome Sequence of the Model Brown-Rot Fungus Postia placenta SB12.</title>
        <authorList>
            <consortium name="DOE Joint Genome Institute"/>
            <person name="Gaskell J."/>
            <person name="Kersten P."/>
            <person name="Larrondo L.F."/>
            <person name="Canessa P."/>
            <person name="Martinez D."/>
            <person name="Hibbett D."/>
            <person name="Schmoll M."/>
            <person name="Kubicek C.P."/>
            <person name="Martinez A.T."/>
            <person name="Yadav J."/>
            <person name="Master E."/>
            <person name="Magnuson J.K."/>
            <person name="James T."/>
            <person name="Yaver D."/>
            <person name="Berka R."/>
            <person name="Labutti K."/>
            <person name="Lipzen A."/>
            <person name="Aerts A."/>
            <person name="Barry K."/>
            <person name="Henrissat B."/>
            <person name="Blanchette R."/>
            <person name="Grigoriev I."/>
            <person name="Cullen D."/>
        </authorList>
    </citation>
    <scope>NUCLEOTIDE SEQUENCE [LARGE SCALE GENOMIC DNA]</scope>
    <source>
        <strain evidence="1 2">MAD-698-R-SB12</strain>
    </source>
</reference>
<organism evidence="1 2">
    <name type="scientific">Postia placenta MAD-698-R-SB12</name>
    <dbReference type="NCBI Taxonomy" id="670580"/>
    <lineage>
        <taxon>Eukaryota</taxon>
        <taxon>Fungi</taxon>
        <taxon>Dikarya</taxon>
        <taxon>Basidiomycota</taxon>
        <taxon>Agaricomycotina</taxon>
        <taxon>Agaricomycetes</taxon>
        <taxon>Polyporales</taxon>
        <taxon>Adustoporiaceae</taxon>
        <taxon>Rhodonia</taxon>
    </lineage>
</organism>
<dbReference type="Proteomes" id="UP000194127">
    <property type="component" value="Unassembled WGS sequence"/>
</dbReference>
<dbReference type="EMBL" id="KZ110594">
    <property type="protein sequence ID" value="OSX63832.1"/>
    <property type="molecule type" value="Genomic_DNA"/>
</dbReference>
<keyword evidence="2" id="KW-1185">Reference proteome</keyword>
<proteinExistence type="predicted"/>
<name>A0A1X6N5T1_9APHY</name>
<feature type="non-terminal residue" evidence="1">
    <location>
        <position position="1"/>
    </location>
</feature>
<evidence type="ECO:0000313" key="2">
    <source>
        <dbReference type="Proteomes" id="UP000194127"/>
    </source>
</evidence>
<dbReference type="GeneID" id="36329697"/>
<accession>A0A1X6N5T1</accession>
<dbReference type="RefSeq" id="XP_024340626.1">
    <property type="nucleotide sequence ID" value="XM_024484748.1"/>
</dbReference>
<protein>
    <submittedName>
        <fullName evidence="1">Uncharacterized protein</fullName>
    </submittedName>
</protein>
<sequence>ALALAQGLEGYLLVLDLDRRPGVRTVWDVDVDKVLRVECVNEALTGSHVGWGEDREGQEVETEVPRAAEAGLYTGEDEGRLCALVRVHLVRAQHADAAPGAGESERLCQRSPSCAAHCRPI</sequence>
<dbReference type="AlphaFoldDB" id="A0A1X6N5T1"/>